<name>A0A1I1W1X5_9BURK</name>
<dbReference type="InterPro" id="IPR014748">
    <property type="entry name" value="Enoyl-CoA_hydra_C"/>
</dbReference>
<dbReference type="Gene3D" id="3.90.226.10">
    <property type="entry name" value="2-enoyl-CoA Hydratase, Chain A, domain 1"/>
    <property type="match status" value="1"/>
</dbReference>
<proteinExistence type="inferred from homology"/>
<protein>
    <submittedName>
        <fullName evidence="2">Methylglutaconyl-CoA hydratase</fullName>
    </submittedName>
</protein>
<dbReference type="PANTHER" id="PTHR42964">
    <property type="entry name" value="ENOYL-COA HYDRATASE"/>
    <property type="match status" value="1"/>
</dbReference>
<evidence type="ECO:0000313" key="2">
    <source>
        <dbReference type="EMBL" id="SFD86960.1"/>
    </source>
</evidence>
<dbReference type="STRING" id="32040.SAMN04489710_107222"/>
<dbReference type="InterPro" id="IPR001753">
    <property type="entry name" value="Enoyl-CoA_hydra/iso"/>
</dbReference>
<dbReference type="InterPro" id="IPR051683">
    <property type="entry name" value="Enoyl-CoA_Hydratase/Isomerase"/>
</dbReference>
<sequence>MTTTTQYRHLHVRQAGTVARVTLARAEVRNAFSDEVIAELTEAFGALGGQESVRAIVLAAEGPAFCAGADLNWMRRMADYSRAENVEDAGRLAAMLRTINECPKPTIARIQGDVYAGGVGLVAACDVAVAVDTAAFCLSEVRLGLIPATIGPYVVRAMGERAARRYFITGERFGALEALRIGLVHEVVDFELLDEKLDAVLQAIAAAGPQAVAAGKALVRDIAARPIDEALIASTVESIADIRAGAEGREGVQAFLEKRKPAWLPRQD</sequence>
<dbReference type="Gene3D" id="1.10.12.10">
    <property type="entry name" value="Lyase 2-enoyl-coa Hydratase, Chain A, domain 2"/>
    <property type="match status" value="1"/>
</dbReference>
<dbReference type="EMBL" id="FOMQ01000007">
    <property type="protein sequence ID" value="SFD86960.1"/>
    <property type="molecule type" value="Genomic_DNA"/>
</dbReference>
<dbReference type="Proteomes" id="UP000199517">
    <property type="component" value="Unassembled WGS sequence"/>
</dbReference>
<comment type="similarity">
    <text evidence="1">Belongs to the enoyl-CoA hydratase/isomerase family.</text>
</comment>
<evidence type="ECO:0000313" key="3">
    <source>
        <dbReference type="Proteomes" id="UP000199517"/>
    </source>
</evidence>
<keyword evidence="3" id="KW-1185">Reference proteome</keyword>
<dbReference type="RefSeq" id="WP_092952937.1">
    <property type="nucleotide sequence ID" value="NZ_FOMQ01000007.1"/>
</dbReference>
<dbReference type="GO" id="GO:0003824">
    <property type="term" value="F:catalytic activity"/>
    <property type="evidence" value="ECO:0007669"/>
    <property type="project" value="UniProtKB-ARBA"/>
</dbReference>
<dbReference type="PANTHER" id="PTHR42964:SF1">
    <property type="entry name" value="POLYKETIDE BIOSYNTHESIS ENOYL-COA HYDRATASE PKSH-RELATED"/>
    <property type="match status" value="1"/>
</dbReference>
<reference evidence="3" key="1">
    <citation type="submission" date="2016-10" db="EMBL/GenBank/DDBJ databases">
        <authorList>
            <person name="Varghese N."/>
            <person name="Submissions S."/>
        </authorList>
    </citation>
    <scope>NUCLEOTIDE SEQUENCE [LARGE SCALE GENOMIC DNA]</scope>
    <source>
        <strain evidence="3">DSM 7481</strain>
    </source>
</reference>
<dbReference type="SUPFAM" id="SSF52096">
    <property type="entry name" value="ClpP/crotonase"/>
    <property type="match status" value="1"/>
</dbReference>
<dbReference type="CDD" id="cd06558">
    <property type="entry name" value="crotonase-like"/>
    <property type="match status" value="1"/>
</dbReference>
<dbReference type="OrthoDB" id="9807606at2"/>
<evidence type="ECO:0000256" key="1">
    <source>
        <dbReference type="ARBA" id="ARBA00005254"/>
    </source>
</evidence>
<organism evidence="2 3">
    <name type="scientific">Paracidovorax konjaci</name>
    <dbReference type="NCBI Taxonomy" id="32040"/>
    <lineage>
        <taxon>Bacteria</taxon>
        <taxon>Pseudomonadati</taxon>
        <taxon>Pseudomonadota</taxon>
        <taxon>Betaproteobacteria</taxon>
        <taxon>Burkholderiales</taxon>
        <taxon>Comamonadaceae</taxon>
        <taxon>Paracidovorax</taxon>
    </lineage>
</organism>
<accession>A0A1I1W1X5</accession>
<dbReference type="InterPro" id="IPR029045">
    <property type="entry name" value="ClpP/crotonase-like_dom_sf"/>
</dbReference>
<gene>
    <name evidence="2" type="ORF">SAMN04489710_107222</name>
</gene>
<dbReference type="AlphaFoldDB" id="A0A1I1W1X5"/>
<dbReference type="Pfam" id="PF00378">
    <property type="entry name" value="ECH_1"/>
    <property type="match status" value="1"/>
</dbReference>